<evidence type="ECO:0000313" key="3">
    <source>
        <dbReference type="Proteomes" id="UP001597221"/>
    </source>
</evidence>
<dbReference type="Proteomes" id="UP001597221">
    <property type="component" value="Unassembled WGS sequence"/>
</dbReference>
<dbReference type="RefSeq" id="WP_251516714.1">
    <property type="nucleotide sequence ID" value="NZ_JAMBON010000039.1"/>
</dbReference>
<sequence length="79" mass="8283">MIEVLTMATIIAPVTAALVQAIKTSKIVKRKFLPLISVLIGIGIGASATFLDTELMIRIWAGGISGLAATGLFELSKKV</sequence>
<comment type="caution">
    <text evidence="2">The sequence shown here is derived from an EMBL/GenBank/DDBJ whole genome shotgun (WGS) entry which is preliminary data.</text>
</comment>
<evidence type="ECO:0000256" key="1">
    <source>
        <dbReference type="SAM" id="Phobius"/>
    </source>
</evidence>
<keyword evidence="1" id="KW-0472">Membrane</keyword>
<feature type="transmembrane region" description="Helical" evidence="1">
    <location>
        <begin position="32"/>
        <end position="51"/>
    </location>
</feature>
<proteinExistence type="predicted"/>
<name>A0ABW4HP63_9BACI</name>
<organism evidence="2 3">
    <name type="scientific">Oceanobacillus luteolus</name>
    <dbReference type="NCBI Taxonomy" id="1274358"/>
    <lineage>
        <taxon>Bacteria</taxon>
        <taxon>Bacillati</taxon>
        <taxon>Bacillota</taxon>
        <taxon>Bacilli</taxon>
        <taxon>Bacillales</taxon>
        <taxon>Bacillaceae</taxon>
        <taxon>Oceanobacillus</taxon>
    </lineage>
</organism>
<dbReference type="InterPro" id="IPR009708">
    <property type="entry name" value="Phage_A118_holin/antiholin"/>
</dbReference>
<protein>
    <submittedName>
        <fullName evidence="2">Holin</fullName>
    </submittedName>
</protein>
<accession>A0ABW4HP63</accession>
<dbReference type="Pfam" id="PF06946">
    <property type="entry name" value="Phage_holin_5_1"/>
    <property type="match status" value="1"/>
</dbReference>
<keyword evidence="1" id="KW-1133">Transmembrane helix</keyword>
<keyword evidence="3" id="KW-1185">Reference proteome</keyword>
<keyword evidence="1" id="KW-0812">Transmembrane</keyword>
<reference evidence="3" key="1">
    <citation type="journal article" date="2019" name="Int. J. Syst. Evol. Microbiol.">
        <title>The Global Catalogue of Microorganisms (GCM) 10K type strain sequencing project: providing services to taxonomists for standard genome sequencing and annotation.</title>
        <authorList>
            <consortium name="The Broad Institute Genomics Platform"/>
            <consortium name="The Broad Institute Genome Sequencing Center for Infectious Disease"/>
            <person name="Wu L."/>
            <person name="Ma J."/>
        </authorList>
    </citation>
    <scope>NUCLEOTIDE SEQUENCE [LARGE SCALE GENOMIC DNA]</scope>
    <source>
        <strain evidence="3">CGMCC 1.12376</strain>
    </source>
</reference>
<dbReference type="EMBL" id="JBHUDE010000022">
    <property type="protein sequence ID" value="MFD1607116.1"/>
    <property type="molecule type" value="Genomic_DNA"/>
</dbReference>
<feature type="transmembrane region" description="Helical" evidence="1">
    <location>
        <begin position="57"/>
        <end position="75"/>
    </location>
</feature>
<evidence type="ECO:0000313" key="2">
    <source>
        <dbReference type="EMBL" id="MFD1607116.1"/>
    </source>
</evidence>
<gene>
    <name evidence="2" type="ORF">ACFSBH_05565</name>
</gene>